<gene>
    <name evidence="1" type="ORF">GCM10010251_23000</name>
</gene>
<evidence type="ECO:0000313" key="1">
    <source>
        <dbReference type="EMBL" id="GGR06633.1"/>
    </source>
</evidence>
<protein>
    <submittedName>
        <fullName evidence="1">Uncharacterized protein</fullName>
    </submittedName>
</protein>
<dbReference type="RefSeq" id="WP_229910908.1">
    <property type="nucleotide sequence ID" value="NZ_BMSX01000004.1"/>
</dbReference>
<keyword evidence="2" id="KW-1185">Reference proteome</keyword>
<evidence type="ECO:0000313" key="2">
    <source>
        <dbReference type="Proteomes" id="UP000658320"/>
    </source>
</evidence>
<dbReference type="AlphaFoldDB" id="A0A918F4D5"/>
<accession>A0A918F4D5</accession>
<reference evidence="1" key="2">
    <citation type="submission" date="2020-09" db="EMBL/GenBank/DDBJ databases">
        <authorList>
            <person name="Sun Q."/>
            <person name="Ohkuma M."/>
        </authorList>
    </citation>
    <scope>NUCLEOTIDE SEQUENCE</scope>
    <source>
        <strain evidence="1">JCM 4346</strain>
    </source>
</reference>
<organism evidence="1 2">
    <name type="scientific">Streptomyces aurantiogriseus</name>
    <dbReference type="NCBI Taxonomy" id="66870"/>
    <lineage>
        <taxon>Bacteria</taxon>
        <taxon>Bacillati</taxon>
        <taxon>Actinomycetota</taxon>
        <taxon>Actinomycetes</taxon>
        <taxon>Kitasatosporales</taxon>
        <taxon>Streptomycetaceae</taxon>
        <taxon>Streptomyces</taxon>
    </lineage>
</organism>
<proteinExistence type="predicted"/>
<comment type="caution">
    <text evidence="1">The sequence shown here is derived from an EMBL/GenBank/DDBJ whole genome shotgun (WGS) entry which is preliminary data.</text>
</comment>
<dbReference type="EMBL" id="BMSX01000004">
    <property type="protein sequence ID" value="GGR06633.1"/>
    <property type="molecule type" value="Genomic_DNA"/>
</dbReference>
<name>A0A918F4D5_9ACTN</name>
<reference evidence="1" key="1">
    <citation type="journal article" date="2014" name="Int. J. Syst. Evol. Microbiol.">
        <title>Complete genome sequence of Corynebacterium casei LMG S-19264T (=DSM 44701T), isolated from a smear-ripened cheese.</title>
        <authorList>
            <consortium name="US DOE Joint Genome Institute (JGI-PGF)"/>
            <person name="Walter F."/>
            <person name="Albersmeier A."/>
            <person name="Kalinowski J."/>
            <person name="Ruckert C."/>
        </authorList>
    </citation>
    <scope>NUCLEOTIDE SEQUENCE</scope>
    <source>
        <strain evidence="1">JCM 4346</strain>
    </source>
</reference>
<sequence length="118" mass="13875">MHAHHQAELPLEIAEPDNAHLHDDPTIDERFEDFHAAHPWVLEALEDLTMRWIEAGGGRIGVKALFEQLRWSRPEISDDRPFRLNNDFTSRYARLLRARHPEWAGVFQLRSLRTTDED</sequence>
<dbReference type="Proteomes" id="UP000658320">
    <property type="component" value="Unassembled WGS sequence"/>
</dbReference>